<evidence type="ECO:0000313" key="4">
    <source>
        <dbReference type="EMBL" id="MDL5154643.1"/>
    </source>
</evidence>
<keyword evidence="2" id="KW-0812">Transmembrane</keyword>
<dbReference type="PANTHER" id="PTHR23028">
    <property type="entry name" value="ACETYLTRANSFERASE"/>
    <property type="match status" value="1"/>
</dbReference>
<feature type="domain" description="Acyltransferase 3" evidence="3">
    <location>
        <begin position="110"/>
        <end position="465"/>
    </location>
</feature>
<keyword evidence="4" id="KW-0808">Transferase</keyword>
<dbReference type="RefSeq" id="WP_286050677.1">
    <property type="nucleotide sequence ID" value="NZ_JASVWF010000001.1"/>
</dbReference>
<dbReference type="GO" id="GO:0016746">
    <property type="term" value="F:acyltransferase activity"/>
    <property type="evidence" value="ECO:0007669"/>
    <property type="project" value="UniProtKB-KW"/>
</dbReference>
<dbReference type="InterPro" id="IPR050879">
    <property type="entry name" value="Acyltransferase_3"/>
</dbReference>
<reference evidence="4 5" key="1">
    <citation type="submission" date="2023-06" db="EMBL/GenBank/DDBJ databases">
        <title>Actinomycetospora Odt1-22.</title>
        <authorList>
            <person name="Supong K."/>
        </authorList>
    </citation>
    <scope>NUCLEOTIDE SEQUENCE [LARGE SCALE GENOMIC DNA]</scope>
    <source>
        <strain evidence="4 5">Odt1-22</strain>
    </source>
</reference>
<accession>A0ABT7M1V3</accession>
<keyword evidence="2" id="KW-1133">Transmembrane helix</keyword>
<feature type="transmembrane region" description="Helical" evidence="2">
    <location>
        <begin position="143"/>
        <end position="166"/>
    </location>
</feature>
<keyword evidence="5" id="KW-1185">Reference proteome</keyword>
<comment type="caution">
    <text evidence="4">The sequence shown here is derived from an EMBL/GenBank/DDBJ whole genome shotgun (WGS) entry which is preliminary data.</text>
</comment>
<feature type="transmembrane region" description="Helical" evidence="2">
    <location>
        <begin position="420"/>
        <end position="437"/>
    </location>
</feature>
<feature type="transmembrane region" description="Helical" evidence="2">
    <location>
        <begin position="288"/>
        <end position="310"/>
    </location>
</feature>
<proteinExistence type="predicted"/>
<gene>
    <name evidence="4" type="ORF">QRT03_01635</name>
</gene>
<feature type="region of interest" description="Disordered" evidence="1">
    <location>
        <begin position="1"/>
        <end position="22"/>
    </location>
</feature>
<dbReference type="Pfam" id="PF01757">
    <property type="entry name" value="Acyl_transf_3"/>
    <property type="match status" value="1"/>
</dbReference>
<keyword evidence="2" id="KW-0472">Membrane</keyword>
<feature type="transmembrane region" description="Helical" evidence="2">
    <location>
        <begin position="449"/>
        <end position="472"/>
    </location>
</feature>
<evidence type="ECO:0000256" key="1">
    <source>
        <dbReference type="SAM" id="MobiDB-lite"/>
    </source>
</evidence>
<evidence type="ECO:0000259" key="3">
    <source>
        <dbReference type="Pfam" id="PF01757"/>
    </source>
</evidence>
<name>A0ABT7M1V3_9PSEU</name>
<feature type="region of interest" description="Disordered" evidence="1">
    <location>
        <begin position="41"/>
        <end position="99"/>
    </location>
</feature>
<dbReference type="PANTHER" id="PTHR23028:SF53">
    <property type="entry name" value="ACYL_TRANSF_3 DOMAIN-CONTAINING PROTEIN"/>
    <property type="match status" value="1"/>
</dbReference>
<feature type="transmembrane region" description="Helical" evidence="2">
    <location>
        <begin position="348"/>
        <end position="367"/>
    </location>
</feature>
<feature type="transmembrane region" description="Helical" evidence="2">
    <location>
        <begin position="316"/>
        <end position="336"/>
    </location>
</feature>
<evidence type="ECO:0000313" key="5">
    <source>
        <dbReference type="Proteomes" id="UP001231924"/>
    </source>
</evidence>
<keyword evidence="4" id="KW-0012">Acyltransferase</keyword>
<feature type="compositionally biased region" description="Low complexity" evidence="1">
    <location>
        <begin position="10"/>
        <end position="22"/>
    </location>
</feature>
<sequence length="483" mass="51073">MGTLTSLTTRAPGRAGAVAGSAAEPARIAGMRTTPLVAVPSAPEVSGSAPLTTGARRASPVGFRTPAGGSGTVLPLPRTRGTAPTPAVTPVREEAPARSVPSVGARPDIAQLTGLRFVAAVWVLLLHASYIPGDVFARWTAPIAPLVAAGPLGVDLFFVLSGLVLTRSYLARMGARPSVGGTARFLRARIARVWPLYAVVTVAFGVWCAARLVFGSDGIVAWQSPQPSLGPLGWIRQLTMTQMWTSSGIEGVSFVLPAWSVSAEWLAYLCFPLLVLAAWRVRSWPLPVLSVLAVLAASPIAVVPLVTVGAGESGAWVWLLRIGGGFTSGMLTWLVVDRLPRTPVVVLWAGRVVMLVLAETALVAYWAASAPASATIPAADRLWLAVPMFPVLLGALCVARGRLVDWLSSPRLQHGGRISYAIYLVHFPLIEITVVAMTRFPALAPNSSLAALAIPHVLVASVLLAHLAYRWIEEPARRRLMRS</sequence>
<feature type="transmembrane region" description="Helical" evidence="2">
    <location>
        <begin position="382"/>
        <end position="399"/>
    </location>
</feature>
<protein>
    <submittedName>
        <fullName evidence="4">Acyltransferase family protein</fullName>
    </submittedName>
</protein>
<dbReference type="EMBL" id="JASVWF010000001">
    <property type="protein sequence ID" value="MDL5154643.1"/>
    <property type="molecule type" value="Genomic_DNA"/>
</dbReference>
<dbReference type="InterPro" id="IPR002656">
    <property type="entry name" value="Acyl_transf_3_dom"/>
</dbReference>
<organism evidence="4 5">
    <name type="scientific">Actinomycetospora termitidis</name>
    <dbReference type="NCBI Taxonomy" id="3053470"/>
    <lineage>
        <taxon>Bacteria</taxon>
        <taxon>Bacillati</taxon>
        <taxon>Actinomycetota</taxon>
        <taxon>Actinomycetes</taxon>
        <taxon>Pseudonocardiales</taxon>
        <taxon>Pseudonocardiaceae</taxon>
        <taxon>Actinomycetospora</taxon>
    </lineage>
</organism>
<feature type="transmembrane region" description="Helical" evidence="2">
    <location>
        <begin position="265"/>
        <end position="281"/>
    </location>
</feature>
<evidence type="ECO:0000256" key="2">
    <source>
        <dbReference type="SAM" id="Phobius"/>
    </source>
</evidence>
<feature type="transmembrane region" description="Helical" evidence="2">
    <location>
        <begin position="194"/>
        <end position="214"/>
    </location>
</feature>
<dbReference type="Proteomes" id="UP001231924">
    <property type="component" value="Unassembled WGS sequence"/>
</dbReference>
<feature type="transmembrane region" description="Helical" evidence="2">
    <location>
        <begin position="114"/>
        <end position="131"/>
    </location>
</feature>